<dbReference type="GO" id="GO:0005975">
    <property type="term" value="P:carbohydrate metabolic process"/>
    <property type="evidence" value="ECO:0007669"/>
    <property type="project" value="UniProtKB-ARBA"/>
</dbReference>
<proteinExistence type="predicted"/>
<name>A0A399J9G2_9MICC</name>
<dbReference type="Gene3D" id="2.60.40.10">
    <property type="entry name" value="Immunoglobulins"/>
    <property type="match status" value="2"/>
</dbReference>
<evidence type="ECO:0000256" key="1">
    <source>
        <dbReference type="SAM" id="MobiDB-lite"/>
    </source>
</evidence>
<evidence type="ECO:0000259" key="2">
    <source>
        <dbReference type="Pfam" id="PF17802"/>
    </source>
</evidence>
<evidence type="ECO:0000313" key="4">
    <source>
        <dbReference type="Proteomes" id="UP000265419"/>
    </source>
</evidence>
<dbReference type="Proteomes" id="UP000265419">
    <property type="component" value="Unassembled WGS sequence"/>
</dbReference>
<dbReference type="RefSeq" id="WP_119425769.1">
    <property type="nucleotide sequence ID" value="NZ_QQXK01000035.1"/>
</dbReference>
<dbReference type="InterPro" id="IPR041033">
    <property type="entry name" value="SpaA_PFL_dom_1"/>
</dbReference>
<feature type="domain" description="SpaA-like prealbumin fold" evidence="2">
    <location>
        <begin position="28"/>
        <end position="99"/>
    </location>
</feature>
<protein>
    <recommendedName>
        <fullName evidence="2">SpaA-like prealbumin fold domain-containing protein</fullName>
    </recommendedName>
</protein>
<feature type="domain" description="SpaA-like prealbumin fold" evidence="2">
    <location>
        <begin position="112"/>
        <end position="194"/>
    </location>
</feature>
<dbReference type="Pfam" id="PF17802">
    <property type="entry name" value="SpaA"/>
    <property type="match status" value="2"/>
</dbReference>
<feature type="region of interest" description="Disordered" evidence="1">
    <location>
        <begin position="33"/>
        <end position="52"/>
    </location>
</feature>
<reference evidence="3 4" key="1">
    <citation type="submission" date="2018-07" db="EMBL/GenBank/DDBJ databases">
        <title>Arthrobacter sp. nov., isolated from raw cow's milk with high bacterial count.</title>
        <authorList>
            <person name="Hahne J."/>
            <person name="Isele D."/>
            <person name="Lipski A."/>
        </authorList>
    </citation>
    <scope>NUCLEOTIDE SEQUENCE [LARGE SCALE GENOMIC DNA]</scope>
    <source>
        <strain evidence="3 4">JZ R-35</strain>
    </source>
</reference>
<accession>A0A399J9G2</accession>
<organism evidence="3 4">
    <name type="scientific">Galactobacter valiniphilus</name>
    <dbReference type="NCBI Taxonomy" id="2676122"/>
    <lineage>
        <taxon>Bacteria</taxon>
        <taxon>Bacillati</taxon>
        <taxon>Actinomycetota</taxon>
        <taxon>Actinomycetes</taxon>
        <taxon>Micrococcales</taxon>
        <taxon>Micrococcaceae</taxon>
        <taxon>Galactobacter</taxon>
    </lineage>
</organism>
<sequence length="222" mass="23016">MRPPDGEGTGAERGGAVSWGAVDGRRTALGGSAWLLTGPGDESRTISDNGELDEDDRVGFLRISGLAWGDYSVRETLAPVGYELADAPLSATLSAQQLEVNLGAVEHAPSPGDVTWQKVDPSGKLLGGSAWELTGPGGQTAPVVDNGENDQDPTPGVLSIAGVAWGEYTLTETRAPFGYVLVKRALKVSVGPDGLKATFGQVVNRPFVPHVPVPHVTQPPGS</sequence>
<dbReference type="InterPro" id="IPR013783">
    <property type="entry name" value="Ig-like_fold"/>
</dbReference>
<dbReference type="AlphaFoldDB" id="A0A399J9G2"/>
<dbReference type="EMBL" id="QQXK01000035">
    <property type="protein sequence ID" value="RII41157.1"/>
    <property type="molecule type" value="Genomic_DNA"/>
</dbReference>
<evidence type="ECO:0000313" key="3">
    <source>
        <dbReference type="EMBL" id="RII41157.1"/>
    </source>
</evidence>
<comment type="caution">
    <text evidence="3">The sequence shown here is derived from an EMBL/GenBank/DDBJ whole genome shotgun (WGS) entry which is preliminary data.</text>
</comment>
<gene>
    <name evidence="3" type="ORF">DWB68_14170</name>
</gene>
<keyword evidence="4" id="KW-1185">Reference proteome</keyword>